<evidence type="ECO:0000259" key="4">
    <source>
        <dbReference type="Pfam" id="PF14718"/>
    </source>
</evidence>
<dbReference type="Pfam" id="PF01464">
    <property type="entry name" value="SLT"/>
    <property type="match status" value="1"/>
</dbReference>
<feature type="domain" description="Lytic transglycosylase superhelical linker" evidence="4">
    <location>
        <begin position="391"/>
        <end position="447"/>
    </location>
</feature>
<dbReference type="AlphaFoldDB" id="A0AA49ISQ0"/>
<dbReference type="GO" id="GO:0004553">
    <property type="term" value="F:hydrolase activity, hydrolyzing O-glycosyl compounds"/>
    <property type="evidence" value="ECO:0007669"/>
    <property type="project" value="InterPro"/>
</dbReference>
<dbReference type="GO" id="GO:0000270">
    <property type="term" value="P:peptidoglycan metabolic process"/>
    <property type="evidence" value="ECO:0007669"/>
    <property type="project" value="InterPro"/>
</dbReference>
<dbReference type="InterPro" id="IPR037061">
    <property type="entry name" value="Lytic_TGlycoase_superhlx_L_sf"/>
</dbReference>
<dbReference type="SUPFAM" id="SSF53955">
    <property type="entry name" value="Lysozyme-like"/>
    <property type="match status" value="1"/>
</dbReference>
<dbReference type="InterPro" id="IPR012289">
    <property type="entry name" value="Lytic_TGlycosylase_superhlx_L"/>
</dbReference>
<dbReference type="SUPFAM" id="SSF48435">
    <property type="entry name" value="Bacterial muramidases"/>
    <property type="match status" value="1"/>
</dbReference>
<dbReference type="InterPro" id="IPR008258">
    <property type="entry name" value="Transglycosylase_SLT_dom_1"/>
</dbReference>
<protein>
    <submittedName>
        <fullName evidence="5">Lytic transglycosylase domain-containing protein</fullName>
    </submittedName>
</protein>
<keyword evidence="2" id="KW-0732">Signal</keyword>
<gene>
    <name evidence="5" type="ORF">OHM77_09495</name>
</gene>
<evidence type="ECO:0000256" key="2">
    <source>
        <dbReference type="ARBA" id="ARBA00022729"/>
    </source>
</evidence>
<dbReference type="GO" id="GO:0042597">
    <property type="term" value="C:periplasmic space"/>
    <property type="evidence" value="ECO:0007669"/>
    <property type="project" value="InterPro"/>
</dbReference>
<evidence type="ECO:0000256" key="1">
    <source>
        <dbReference type="ARBA" id="ARBA00007734"/>
    </source>
</evidence>
<dbReference type="PROSITE" id="PS00922">
    <property type="entry name" value="TRANSGLYCOSYLASE"/>
    <property type="match status" value="1"/>
</dbReference>
<reference evidence="5" key="1">
    <citation type="journal article" date="2023" name="Nat. Microbiol.">
        <title>Enrichment and characterization of a nitric oxide-reducing microbial community in a continuous bioreactor.</title>
        <authorList>
            <person name="Garrido-Amador P."/>
            <person name="Stortenbeker N."/>
            <person name="Wessels H.J.C.T."/>
            <person name="Speth D.R."/>
            <person name="Garcia-Heredia I."/>
            <person name="Kartal B."/>
        </authorList>
    </citation>
    <scope>NUCLEOTIDE SEQUENCE</scope>
    <source>
        <strain evidence="5">MAG1</strain>
    </source>
</reference>
<dbReference type="Gene3D" id="1.10.1240.20">
    <property type="entry name" value="Lytic transglycosylase, superhelical linker domain"/>
    <property type="match status" value="1"/>
</dbReference>
<dbReference type="Gene3D" id="1.25.20.10">
    <property type="entry name" value="Bacterial muramidases"/>
    <property type="match status" value="1"/>
</dbReference>
<dbReference type="InterPro" id="IPR023346">
    <property type="entry name" value="Lysozyme-like_dom_sf"/>
</dbReference>
<name>A0AA49ISQ0_9PROT</name>
<sequence>MWPPHPAAAPKAAVDGDRAFLAAQDAFRLGERVRLSRLMDALRGHELAPWAEYWLLRLRLEEDAANGVRDFLVRHEGSYLAEKLRADWLKTLAVRQEWTVFQEEYPRLAQPDREVACHALQGRLVRQRDITALDEARFLWLSALDLPESCTPLMDRLIANGRLSDEDIWTRTRRLLEAGKLPAAREAISYLPSGERSDAHALDAVIAAPARHLARLPAHFADTRAGREMALFAVQRMARNDPLAAAAQWQTVETRFSDADRAHVWGRLAWQAAMQHLDEALDWYDKAEGSQLSDEQLAWRARAALRAGDWRAVDQAIARMPPPMGAQPGWTYWLARALVEQGRRDEAQALYRKIAGQPNFYGNLADDELGRPITVPSAAEPPSAEELAQAAANPGLQRALALFRLDMRVEGVREWSWALSGMDDRQLLAAAEWASRHDALDRAIHTADRTRVEHDYRLRYPAPFRESVEPKARELDLDHGWVYGLMRQESRFVANARSSAGAKGLMQIMPATANWVAKKIGLTGFRLASLGDTDTNVKLGTHYLKMVLESLDNHPVLAAAAYNAGPNRARKWRAARPLEGAIYAETIPFSETRDYVKKVMSNAVYYAALFEGKPQSLKSRLGVVRPKGGDAEAEYLP</sequence>
<dbReference type="Gene3D" id="1.10.530.10">
    <property type="match status" value="1"/>
</dbReference>
<dbReference type="Proteomes" id="UP001234916">
    <property type="component" value="Chromosome"/>
</dbReference>
<proteinExistence type="inferred from homology"/>
<comment type="similarity">
    <text evidence="1">Belongs to the transglycosylase Slt family.</text>
</comment>
<dbReference type="InterPro" id="IPR008939">
    <property type="entry name" value="Lytic_TGlycosylase_superhlx_U"/>
</dbReference>
<dbReference type="CDD" id="cd13401">
    <property type="entry name" value="Slt70-like"/>
    <property type="match status" value="1"/>
</dbReference>
<evidence type="ECO:0000313" key="5">
    <source>
        <dbReference type="EMBL" id="WIM04932.1"/>
    </source>
</evidence>
<dbReference type="GO" id="GO:0016020">
    <property type="term" value="C:membrane"/>
    <property type="evidence" value="ECO:0007669"/>
    <property type="project" value="InterPro"/>
</dbReference>
<dbReference type="Pfam" id="PF14718">
    <property type="entry name" value="SLT_L"/>
    <property type="match status" value="1"/>
</dbReference>
<dbReference type="PANTHER" id="PTHR37423:SF5">
    <property type="entry name" value="SOLUBLE LYTIC MUREIN TRANSGLYCOSYLASE"/>
    <property type="match status" value="1"/>
</dbReference>
<dbReference type="KEGG" id="npv:OHM77_09495"/>
<dbReference type="EMBL" id="CP107246">
    <property type="protein sequence ID" value="WIM04932.1"/>
    <property type="molecule type" value="Genomic_DNA"/>
</dbReference>
<evidence type="ECO:0000259" key="3">
    <source>
        <dbReference type="Pfam" id="PF01464"/>
    </source>
</evidence>
<dbReference type="InterPro" id="IPR000189">
    <property type="entry name" value="Transglyc_AS"/>
</dbReference>
<feature type="domain" description="Transglycosylase SLT" evidence="3">
    <location>
        <begin position="477"/>
        <end position="575"/>
    </location>
</feature>
<dbReference type="PANTHER" id="PTHR37423">
    <property type="entry name" value="SOLUBLE LYTIC MUREIN TRANSGLYCOSYLASE-RELATED"/>
    <property type="match status" value="1"/>
</dbReference>
<dbReference type="GO" id="GO:0008933">
    <property type="term" value="F:peptidoglycan lytic transglycosylase activity"/>
    <property type="evidence" value="ECO:0007669"/>
    <property type="project" value="InterPro"/>
</dbReference>
<organism evidence="5">
    <name type="scientific">Candidatus Nitricoxidivorans perseverans</name>
    <dbReference type="NCBI Taxonomy" id="2975601"/>
    <lineage>
        <taxon>Bacteria</taxon>
        <taxon>Pseudomonadati</taxon>
        <taxon>Pseudomonadota</taxon>
        <taxon>Betaproteobacteria</taxon>
        <taxon>Nitrosomonadales</taxon>
        <taxon>Sterolibacteriaceae</taxon>
        <taxon>Candidatus Nitricoxidivorans</taxon>
    </lineage>
</organism>
<accession>A0AA49ISQ0</accession>